<gene>
    <name evidence="1" type="ORF">HXN26_08530</name>
</gene>
<accession>A0A930HND9</accession>
<proteinExistence type="predicted"/>
<organism evidence="1 2">
    <name type="scientific">Prevotella aurantiaca</name>
    <dbReference type="NCBI Taxonomy" id="596085"/>
    <lineage>
        <taxon>Bacteria</taxon>
        <taxon>Pseudomonadati</taxon>
        <taxon>Bacteroidota</taxon>
        <taxon>Bacteroidia</taxon>
        <taxon>Bacteroidales</taxon>
        <taxon>Prevotellaceae</taxon>
        <taxon>Prevotella</taxon>
    </lineage>
</organism>
<dbReference type="RefSeq" id="WP_159102258.1">
    <property type="nucleotide sequence ID" value="NZ_JABZSJ010000050.1"/>
</dbReference>
<dbReference type="EMBL" id="JABZSJ010000050">
    <property type="protein sequence ID" value="MBF1384873.1"/>
    <property type="molecule type" value="Genomic_DNA"/>
</dbReference>
<comment type="caution">
    <text evidence="1">The sequence shown here is derived from an EMBL/GenBank/DDBJ whole genome shotgun (WGS) entry which is preliminary data.</text>
</comment>
<sequence>MRDPTGINTTTSNSVAPQEIYTLSGVKLNGNEKDLSKGIYIINGKKP</sequence>
<evidence type="ECO:0000313" key="1">
    <source>
        <dbReference type="EMBL" id="MBF1384873.1"/>
    </source>
</evidence>
<protein>
    <submittedName>
        <fullName evidence="1">Uncharacterized protein</fullName>
    </submittedName>
</protein>
<name>A0A930HND9_9BACT</name>
<dbReference type="AlphaFoldDB" id="A0A930HND9"/>
<dbReference type="Proteomes" id="UP000771736">
    <property type="component" value="Unassembled WGS sequence"/>
</dbReference>
<reference evidence="1" key="1">
    <citation type="submission" date="2020-04" db="EMBL/GenBank/DDBJ databases">
        <title>Deep metagenomics examines the oral microbiome during advanced dental caries in children, revealing novel taxa and co-occurrences with host molecules.</title>
        <authorList>
            <person name="Baker J.L."/>
            <person name="Morton J.T."/>
            <person name="Dinis M."/>
            <person name="Alvarez R."/>
            <person name="Tran N.C."/>
            <person name="Knight R."/>
            <person name="Edlund A."/>
        </authorList>
    </citation>
    <scope>NUCLEOTIDE SEQUENCE</scope>
    <source>
        <strain evidence="1">JCVI_44_bin.5</strain>
    </source>
</reference>
<evidence type="ECO:0000313" key="2">
    <source>
        <dbReference type="Proteomes" id="UP000771736"/>
    </source>
</evidence>